<dbReference type="GO" id="GO:0016987">
    <property type="term" value="F:sigma factor activity"/>
    <property type="evidence" value="ECO:0007669"/>
    <property type="project" value="UniProtKB-KW"/>
</dbReference>
<evidence type="ECO:0000259" key="8">
    <source>
        <dbReference type="Pfam" id="PF04545"/>
    </source>
</evidence>
<evidence type="ECO:0008006" key="11">
    <source>
        <dbReference type="Google" id="ProtNLM"/>
    </source>
</evidence>
<accession>A0A8J3J0M3</accession>
<reference evidence="9" key="1">
    <citation type="submission" date="2021-01" db="EMBL/GenBank/DDBJ databases">
        <title>Whole genome shotgun sequence of Actinocatenispora rupis NBRC 107355.</title>
        <authorList>
            <person name="Komaki H."/>
            <person name="Tamura T."/>
        </authorList>
    </citation>
    <scope>NUCLEOTIDE SEQUENCE</scope>
    <source>
        <strain evidence="9">NBRC 107355</strain>
    </source>
</reference>
<dbReference type="GO" id="GO:0006352">
    <property type="term" value="P:DNA-templated transcription initiation"/>
    <property type="evidence" value="ECO:0007669"/>
    <property type="project" value="InterPro"/>
</dbReference>
<dbReference type="PRINTS" id="PR00046">
    <property type="entry name" value="SIGMA70FCT"/>
</dbReference>
<dbReference type="Pfam" id="PF04539">
    <property type="entry name" value="Sigma70_r3"/>
    <property type="match status" value="1"/>
</dbReference>
<dbReference type="EMBL" id="BOMB01000016">
    <property type="protein sequence ID" value="GID12023.1"/>
    <property type="molecule type" value="Genomic_DNA"/>
</dbReference>
<dbReference type="GO" id="GO:0003677">
    <property type="term" value="F:DNA binding"/>
    <property type="evidence" value="ECO:0007669"/>
    <property type="project" value="UniProtKB-KW"/>
</dbReference>
<dbReference type="Proteomes" id="UP000612808">
    <property type="component" value="Unassembled WGS sequence"/>
</dbReference>
<evidence type="ECO:0000259" key="7">
    <source>
        <dbReference type="Pfam" id="PF04542"/>
    </source>
</evidence>
<dbReference type="InterPro" id="IPR007627">
    <property type="entry name" value="RNA_pol_sigma70_r2"/>
</dbReference>
<sequence length="339" mass="36704">MDGVTRRRGRESPTRRAVALTAREADGDSVGDLMTVEAERCGTDGAAGTDDPSTARVRRLADAPDHERAAVRGEVIESLLPLADRLARRYRGLGVPLEDLRQVAATGLIKSVDGYRPHVGAFIAYAVPTITGELRRYLRDRAWAVRPPRRLQELALRIHHAAEALCVRLGRSPSVPELADSVGEPVEQVGHAVAAFRAYMAVSLDGAPGDTPLSDLLPGSDSGIDAVVDRLALAEALTTLPRREQAIIRMRFLDELTQQEIAERFGISQAHVSGILSRTLRALRAELSAEEPEPAPTVPAPRTPARMACGTRSTRRTVRAPRPAYGRPPCRRRDGGLPG</sequence>
<gene>
    <name evidence="9" type="ORF">Aru02nite_29120</name>
</gene>
<dbReference type="SUPFAM" id="SSF88659">
    <property type="entry name" value="Sigma3 and sigma4 domains of RNA polymerase sigma factors"/>
    <property type="match status" value="2"/>
</dbReference>
<dbReference type="AlphaFoldDB" id="A0A8J3J0M3"/>
<dbReference type="InterPro" id="IPR000943">
    <property type="entry name" value="RNA_pol_sigma70"/>
</dbReference>
<dbReference type="InterPro" id="IPR036388">
    <property type="entry name" value="WH-like_DNA-bd_sf"/>
</dbReference>
<protein>
    <recommendedName>
        <fullName evidence="11">RNA polymerase sigma-B factor</fullName>
    </recommendedName>
</protein>
<evidence type="ECO:0000256" key="5">
    <source>
        <dbReference type="SAM" id="MobiDB-lite"/>
    </source>
</evidence>
<feature type="domain" description="RNA polymerase sigma-70 region 4" evidence="8">
    <location>
        <begin position="236"/>
        <end position="285"/>
    </location>
</feature>
<keyword evidence="2" id="KW-0731">Sigma factor</keyword>
<dbReference type="InterPro" id="IPR007624">
    <property type="entry name" value="RNA_pol_sigma70_r3"/>
</dbReference>
<evidence type="ECO:0000259" key="6">
    <source>
        <dbReference type="Pfam" id="PF04539"/>
    </source>
</evidence>
<feature type="domain" description="RNA polymerase sigma-70 region 2" evidence="7">
    <location>
        <begin position="76"/>
        <end position="143"/>
    </location>
</feature>
<dbReference type="NCBIfam" id="TIGR02937">
    <property type="entry name" value="sigma70-ECF"/>
    <property type="match status" value="1"/>
</dbReference>
<evidence type="ECO:0000256" key="2">
    <source>
        <dbReference type="ARBA" id="ARBA00023082"/>
    </source>
</evidence>
<dbReference type="CDD" id="cd06171">
    <property type="entry name" value="Sigma70_r4"/>
    <property type="match status" value="1"/>
</dbReference>
<dbReference type="Pfam" id="PF04542">
    <property type="entry name" value="Sigma70_r2"/>
    <property type="match status" value="1"/>
</dbReference>
<dbReference type="Pfam" id="PF04545">
    <property type="entry name" value="Sigma70_r4"/>
    <property type="match status" value="1"/>
</dbReference>
<comment type="caution">
    <text evidence="9">The sequence shown here is derived from an EMBL/GenBank/DDBJ whole genome shotgun (WGS) entry which is preliminary data.</text>
</comment>
<evidence type="ECO:0000313" key="10">
    <source>
        <dbReference type="Proteomes" id="UP000612808"/>
    </source>
</evidence>
<evidence type="ECO:0000256" key="1">
    <source>
        <dbReference type="ARBA" id="ARBA00023015"/>
    </source>
</evidence>
<dbReference type="InterPro" id="IPR013325">
    <property type="entry name" value="RNA_pol_sigma_r2"/>
</dbReference>
<feature type="region of interest" description="Disordered" evidence="5">
    <location>
        <begin position="288"/>
        <end position="339"/>
    </location>
</feature>
<keyword evidence="1" id="KW-0805">Transcription regulation</keyword>
<proteinExistence type="predicted"/>
<dbReference type="Gene3D" id="1.20.120.1810">
    <property type="match status" value="1"/>
</dbReference>
<name>A0A8J3J0M3_9ACTN</name>
<organism evidence="9 10">
    <name type="scientific">Actinocatenispora rupis</name>
    <dbReference type="NCBI Taxonomy" id="519421"/>
    <lineage>
        <taxon>Bacteria</taxon>
        <taxon>Bacillati</taxon>
        <taxon>Actinomycetota</taxon>
        <taxon>Actinomycetes</taxon>
        <taxon>Micromonosporales</taxon>
        <taxon>Micromonosporaceae</taxon>
        <taxon>Actinocatenispora</taxon>
    </lineage>
</organism>
<feature type="domain" description="RNA polymerase sigma-70 region 3" evidence="6">
    <location>
        <begin position="154"/>
        <end position="220"/>
    </location>
</feature>
<dbReference type="PANTHER" id="PTHR30385:SF4">
    <property type="entry name" value="RNA POLYMERASE SIGMA-E FACTOR"/>
    <property type="match status" value="1"/>
</dbReference>
<dbReference type="InterPro" id="IPR014284">
    <property type="entry name" value="RNA_pol_sigma-70_dom"/>
</dbReference>
<evidence type="ECO:0000256" key="4">
    <source>
        <dbReference type="ARBA" id="ARBA00023163"/>
    </source>
</evidence>
<keyword evidence="3" id="KW-0238">DNA-binding</keyword>
<dbReference type="PANTHER" id="PTHR30385">
    <property type="entry name" value="SIGMA FACTOR F FLAGELLAR"/>
    <property type="match status" value="1"/>
</dbReference>
<dbReference type="SUPFAM" id="SSF88946">
    <property type="entry name" value="Sigma2 domain of RNA polymerase sigma factors"/>
    <property type="match status" value="1"/>
</dbReference>
<dbReference type="Gene3D" id="1.10.10.10">
    <property type="entry name" value="Winged helix-like DNA-binding domain superfamily/Winged helix DNA-binding domain"/>
    <property type="match status" value="2"/>
</dbReference>
<keyword evidence="4" id="KW-0804">Transcription</keyword>
<keyword evidence="10" id="KW-1185">Reference proteome</keyword>
<dbReference type="InterPro" id="IPR013324">
    <property type="entry name" value="RNA_pol_sigma_r3/r4-like"/>
</dbReference>
<evidence type="ECO:0000256" key="3">
    <source>
        <dbReference type="ARBA" id="ARBA00023125"/>
    </source>
</evidence>
<evidence type="ECO:0000313" key="9">
    <source>
        <dbReference type="EMBL" id="GID12023.1"/>
    </source>
</evidence>
<dbReference type="InterPro" id="IPR007630">
    <property type="entry name" value="RNA_pol_sigma70_r4"/>
</dbReference>